<name>A0A0A8KBK5_ECOLX</name>
<sequence>MAMGLIFICGNLYYVSAKMFKLKFLLRKERMYDFQKIFIFVI</sequence>
<dbReference type="EMBL" id="CP024978">
    <property type="protein sequence ID" value="ATZ31781.1"/>
    <property type="molecule type" value="Genomic_DNA"/>
</dbReference>
<evidence type="ECO:0000313" key="1">
    <source>
        <dbReference type="EMBL" id="ATZ31781.1"/>
    </source>
</evidence>
<dbReference type="AlphaFoldDB" id="A0A0A8KBK5"/>
<proteinExistence type="predicted"/>
<accession>A0A0A8KBK5</accession>
<gene>
    <name evidence="1" type="ORF">CV83915_01434</name>
</gene>
<evidence type="ECO:0000313" key="2">
    <source>
        <dbReference type="Proteomes" id="UP000236551"/>
    </source>
</evidence>
<protein>
    <submittedName>
        <fullName evidence="1">Uncharacterized protein</fullName>
    </submittedName>
</protein>
<organism evidence="1 2">
    <name type="scientific">Escherichia coli</name>
    <dbReference type="NCBI Taxonomy" id="562"/>
    <lineage>
        <taxon>Bacteria</taxon>
        <taxon>Pseudomonadati</taxon>
        <taxon>Pseudomonadota</taxon>
        <taxon>Gammaproteobacteria</taxon>
        <taxon>Enterobacterales</taxon>
        <taxon>Enterobacteriaceae</taxon>
        <taxon>Escherichia</taxon>
    </lineage>
</organism>
<reference evidence="1 2" key="1">
    <citation type="submission" date="2017-11" db="EMBL/GenBank/DDBJ databases">
        <title>Escherichia coli CV839-15 Genome sequencing and assembly.</title>
        <authorList>
            <person name="Li Z."/>
            <person name="Song N."/>
            <person name="Li W."/>
            <person name="Philip H.R."/>
            <person name="Bu Z."/>
            <person name="Siguo L."/>
        </authorList>
    </citation>
    <scope>NUCLEOTIDE SEQUENCE [LARGE SCALE GENOMIC DNA]</scope>
    <source>
        <strain evidence="1 2">CV839-15</strain>
    </source>
</reference>
<dbReference type="Proteomes" id="UP000236551">
    <property type="component" value="Chromosome"/>
</dbReference>